<name>A0AAV7FHE2_ARIFI</name>
<dbReference type="AlphaFoldDB" id="A0AAV7FHE2"/>
<feature type="region of interest" description="Disordered" evidence="1">
    <location>
        <begin position="247"/>
        <end position="275"/>
    </location>
</feature>
<evidence type="ECO:0000313" key="3">
    <source>
        <dbReference type="Proteomes" id="UP000825729"/>
    </source>
</evidence>
<evidence type="ECO:0000313" key="2">
    <source>
        <dbReference type="EMBL" id="KAG9459716.1"/>
    </source>
</evidence>
<accession>A0AAV7FHE2</accession>
<gene>
    <name evidence="2" type="ORF">H6P81_004224</name>
</gene>
<dbReference type="Proteomes" id="UP000825729">
    <property type="component" value="Unassembled WGS sequence"/>
</dbReference>
<keyword evidence="3" id="KW-1185">Reference proteome</keyword>
<protein>
    <submittedName>
        <fullName evidence="2">Uncharacterized protein</fullName>
    </submittedName>
</protein>
<organism evidence="2 3">
    <name type="scientific">Aristolochia fimbriata</name>
    <name type="common">White veined hardy Dutchman's pipe vine</name>
    <dbReference type="NCBI Taxonomy" id="158543"/>
    <lineage>
        <taxon>Eukaryota</taxon>
        <taxon>Viridiplantae</taxon>
        <taxon>Streptophyta</taxon>
        <taxon>Embryophyta</taxon>
        <taxon>Tracheophyta</taxon>
        <taxon>Spermatophyta</taxon>
        <taxon>Magnoliopsida</taxon>
        <taxon>Magnoliidae</taxon>
        <taxon>Piperales</taxon>
        <taxon>Aristolochiaceae</taxon>
        <taxon>Aristolochia</taxon>
    </lineage>
</organism>
<comment type="caution">
    <text evidence="2">The sequence shown here is derived from an EMBL/GenBank/DDBJ whole genome shotgun (WGS) entry which is preliminary data.</text>
</comment>
<proteinExistence type="predicted"/>
<reference evidence="2 3" key="1">
    <citation type="submission" date="2021-07" db="EMBL/GenBank/DDBJ databases">
        <title>The Aristolochia fimbriata genome: insights into angiosperm evolution, floral development and chemical biosynthesis.</title>
        <authorList>
            <person name="Jiao Y."/>
        </authorList>
    </citation>
    <scope>NUCLEOTIDE SEQUENCE [LARGE SCALE GENOMIC DNA]</scope>
    <source>
        <strain evidence="2">IBCAS-2021</strain>
        <tissue evidence="2">Leaf</tissue>
    </source>
</reference>
<sequence length="311" mass="34832">MLSRTMVKWQYLVYSDISGSAILISFVLGRHAALNAGKFAPCEQSALLYLTHKASKGDPETTKASCIQLCSEEAEDGCGKDAVYWLRLERNAIGTREHAVMIFWELEEASGYSVQMLVKKVGQMQMQRERLRSRDQPYCVEYIEHNRGCPPSTMKTVGGINGLWTCGPETAFFSCACRCEGARGTEIYQKLKKVEEEKKERRNFTGFKNSTTTLMYKRKEGRKKERKGSSRCKCVAVERLDRQEGKKLGWPLGNSPTDWHESRADTGAARNSLRRSEKEVVLGINGGECVSAEEGEGERQCQMGNGPPSGD</sequence>
<dbReference type="EMBL" id="JAINDJ010000002">
    <property type="protein sequence ID" value="KAG9459716.1"/>
    <property type="molecule type" value="Genomic_DNA"/>
</dbReference>
<evidence type="ECO:0000256" key="1">
    <source>
        <dbReference type="SAM" id="MobiDB-lite"/>
    </source>
</evidence>